<keyword evidence="1" id="KW-0540">Nuclease</keyword>
<comment type="caution">
    <text evidence="5">The sequence shown here is derived from an EMBL/GenBank/DDBJ whole genome shotgun (WGS) entry which is preliminary data.</text>
</comment>
<evidence type="ECO:0000256" key="1">
    <source>
        <dbReference type="ARBA" id="ARBA00022722"/>
    </source>
</evidence>
<dbReference type="PANTHER" id="PTHR13620:SF121">
    <property type="entry name" value="EMB|CAB82946.1-RELATED"/>
    <property type="match status" value="1"/>
</dbReference>
<evidence type="ECO:0000259" key="4">
    <source>
        <dbReference type="Pfam" id="PF01612"/>
    </source>
</evidence>
<dbReference type="InterPro" id="IPR012337">
    <property type="entry name" value="RNaseH-like_sf"/>
</dbReference>
<reference evidence="5" key="1">
    <citation type="submission" date="2022-03" db="EMBL/GenBank/DDBJ databases">
        <title>A functionally conserved STORR gene fusion in Papaver species that diverged 16.8 million years ago.</title>
        <authorList>
            <person name="Catania T."/>
        </authorList>
    </citation>
    <scope>NUCLEOTIDE SEQUENCE</scope>
    <source>
        <strain evidence="5">S-191538</strain>
    </source>
</reference>
<dbReference type="GO" id="GO:0006139">
    <property type="term" value="P:nucleobase-containing compound metabolic process"/>
    <property type="evidence" value="ECO:0007669"/>
    <property type="project" value="InterPro"/>
</dbReference>
<feature type="domain" description="3'-5' exonuclease" evidence="4">
    <location>
        <begin position="76"/>
        <end position="238"/>
    </location>
</feature>
<evidence type="ECO:0000313" key="5">
    <source>
        <dbReference type="EMBL" id="MCL7047873.1"/>
    </source>
</evidence>
<dbReference type="CDD" id="cd06141">
    <property type="entry name" value="WRN_exo"/>
    <property type="match status" value="1"/>
</dbReference>
<dbReference type="InterPro" id="IPR036397">
    <property type="entry name" value="RNaseH_sf"/>
</dbReference>
<protein>
    <recommendedName>
        <fullName evidence="4">3'-5' exonuclease domain-containing protein</fullName>
    </recommendedName>
</protein>
<evidence type="ECO:0000313" key="6">
    <source>
        <dbReference type="Proteomes" id="UP001177140"/>
    </source>
</evidence>
<keyword evidence="2" id="KW-0378">Hydrolase</keyword>
<keyword evidence="6" id="KW-1185">Reference proteome</keyword>
<dbReference type="AlphaFoldDB" id="A0AA41VVE4"/>
<dbReference type="GO" id="GO:0008408">
    <property type="term" value="F:3'-5' exonuclease activity"/>
    <property type="evidence" value="ECO:0007669"/>
    <property type="project" value="InterPro"/>
</dbReference>
<dbReference type="PANTHER" id="PTHR13620">
    <property type="entry name" value="3-5 EXONUCLEASE"/>
    <property type="match status" value="1"/>
</dbReference>
<dbReference type="EMBL" id="JAJJMA010298182">
    <property type="protein sequence ID" value="MCL7047873.1"/>
    <property type="molecule type" value="Genomic_DNA"/>
</dbReference>
<dbReference type="GO" id="GO:0003676">
    <property type="term" value="F:nucleic acid binding"/>
    <property type="evidence" value="ECO:0007669"/>
    <property type="project" value="InterPro"/>
</dbReference>
<dbReference type="Proteomes" id="UP001177140">
    <property type="component" value="Unassembled WGS sequence"/>
</dbReference>
<feature type="region of interest" description="Disordered" evidence="3">
    <location>
        <begin position="265"/>
        <end position="310"/>
    </location>
</feature>
<gene>
    <name evidence="5" type="ORF">MKW94_002449</name>
</gene>
<dbReference type="GO" id="GO:0005737">
    <property type="term" value="C:cytoplasm"/>
    <property type="evidence" value="ECO:0007669"/>
    <property type="project" value="TreeGrafter"/>
</dbReference>
<name>A0AA41VVE4_PAPNU</name>
<proteinExistence type="predicted"/>
<dbReference type="Pfam" id="PF01612">
    <property type="entry name" value="DNA_pol_A_exo1"/>
    <property type="match status" value="1"/>
</dbReference>
<sequence length="310" mass="34997">MAGSQVRQVQNDLAGLSLSTNGDAKVSSIEVVDKTKSDFHVYNVYYYKEKIRTTVTHKASVVDQWIASVYNDFRHKLSNLVVGLDIEWSRIRDNSERNKVAILQLCLSRRCLIFQISCCDNIPKSLHEFLNNNEFIFAGVGIDSDAYKLWGDHRLNVSITEELGGLAAFKLSKTVGEYREGRLCKAGLKVLAKDVLNLELPKPEGILLSNWNIPFLSDYQVEYACLDALVSYKLAIDLMSRANPVHTDEPKKPCEDYLLETEQEDFEMVNESKTDGTKSDSGCTQKPRDNTPKKGSPAGEGWSWKSLFRK</sequence>
<evidence type="ECO:0000256" key="2">
    <source>
        <dbReference type="ARBA" id="ARBA00022801"/>
    </source>
</evidence>
<dbReference type="InterPro" id="IPR002562">
    <property type="entry name" value="3'-5'_exonuclease_dom"/>
</dbReference>
<dbReference type="Gene3D" id="3.30.420.10">
    <property type="entry name" value="Ribonuclease H-like superfamily/Ribonuclease H"/>
    <property type="match status" value="1"/>
</dbReference>
<dbReference type="SUPFAM" id="SSF53098">
    <property type="entry name" value="Ribonuclease H-like"/>
    <property type="match status" value="1"/>
</dbReference>
<dbReference type="GO" id="GO:0005634">
    <property type="term" value="C:nucleus"/>
    <property type="evidence" value="ECO:0007669"/>
    <property type="project" value="TreeGrafter"/>
</dbReference>
<accession>A0AA41VVE4</accession>
<organism evidence="5 6">
    <name type="scientific">Papaver nudicaule</name>
    <name type="common">Iceland poppy</name>
    <dbReference type="NCBI Taxonomy" id="74823"/>
    <lineage>
        <taxon>Eukaryota</taxon>
        <taxon>Viridiplantae</taxon>
        <taxon>Streptophyta</taxon>
        <taxon>Embryophyta</taxon>
        <taxon>Tracheophyta</taxon>
        <taxon>Spermatophyta</taxon>
        <taxon>Magnoliopsida</taxon>
        <taxon>Ranunculales</taxon>
        <taxon>Papaveraceae</taxon>
        <taxon>Papaveroideae</taxon>
        <taxon>Papaver</taxon>
    </lineage>
</organism>
<dbReference type="InterPro" id="IPR051132">
    <property type="entry name" value="3-5_Exonuclease_domain"/>
</dbReference>
<evidence type="ECO:0000256" key="3">
    <source>
        <dbReference type="SAM" id="MobiDB-lite"/>
    </source>
</evidence>